<organism evidence="3 4">
    <name type="scientific">Basidiobolus ranarum</name>
    <dbReference type="NCBI Taxonomy" id="34480"/>
    <lineage>
        <taxon>Eukaryota</taxon>
        <taxon>Fungi</taxon>
        <taxon>Fungi incertae sedis</taxon>
        <taxon>Zoopagomycota</taxon>
        <taxon>Entomophthoromycotina</taxon>
        <taxon>Basidiobolomycetes</taxon>
        <taxon>Basidiobolales</taxon>
        <taxon>Basidiobolaceae</taxon>
        <taxon>Basidiobolus</taxon>
    </lineage>
</organism>
<dbReference type="Proteomes" id="UP001479436">
    <property type="component" value="Unassembled WGS sequence"/>
</dbReference>
<dbReference type="Pfam" id="PF13460">
    <property type="entry name" value="NAD_binding_10"/>
    <property type="match status" value="1"/>
</dbReference>
<comment type="similarity">
    <text evidence="1">Belongs to the avfA family.</text>
</comment>
<dbReference type="PANTHER" id="PTHR43355">
    <property type="entry name" value="FLAVIN REDUCTASE (NADPH)"/>
    <property type="match status" value="1"/>
</dbReference>
<dbReference type="SUPFAM" id="SSF51735">
    <property type="entry name" value="NAD(P)-binding Rossmann-fold domains"/>
    <property type="match status" value="1"/>
</dbReference>
<dbReference type="InterPro" id="IPR051606">
    <property type="entry name" value="Polyketide_Oxido-like"/>
</dbReference>
<accession>A0ABR2WCW2</accession>
<name>A0ABR2WCW2_9FUNG</name>
<dbReference type="EMBL" id="JASJQH010004459">
    <property type="protein sequence ID" value="KAK9758415.1"/>
    <property type="molecule type" value="Genomic_DNA"/>
</dbReference>
<dbReference type="InterPro" id="IPR016040">
    <property type="entry name" value="NAD(P)-bd_dom"/>
</dbReference>
<gene>
    <name evidence="3" type="ORF">K7432_017826</name>
</gene>
<keyword evidence="4" id="KW-1185">Reference proteome</keyword>
<dbReference type="Gene3D" id="3.40.50.720">
    <property type="entry name" value="NAD(P)-binding Rossmann-like Domain"/>
    <property type="match status" value="1"/>
</dbReference>
<sequence>MKLLIFGSTGPTGQEIINRALSQGHQIVAYARSSKKFDKAIVKQITIVVGELDDDQAILGALDGVDAVISALGPIFQHPPGLPILNGYKNIIKCMEQKDVKRLIALSTASFPDKQNDKFSFISSLLITGIKCFQNQAYQEIVGSGEAITTSNLNWTIFRVYLLTNSMADTNWKAGHVGTHGLFISRKDIAKFCIDEVENNEYVKKMPVIYSE</sequence>
<protein>
    <recommendedName>
        <fullName evidence="2">NAD(P)-binding domain-containing protein</fullName>
    </recommendedName>
</protein>
<dbReference type="PANTHER" id="PTHR43355:SF2">
    <property type="entry name" value="FLAVIN REDUCTASE (NADPH)"/>
    <property type="match status" value="1"/>
</dbReference>
<evidence type="ECO:0000313" key="3">
    <source>
        <dbReference type="EMBL" id="KAK9758415.1"/>
    </source>
</evidence>
<evidence type="ECO:0000256" key="1">
    <source>
        <dbReference type="ARBA" id="ARBA00038376"/>
    </source>
</evidence>
<evidence type="ECO:0000313" key="4">
    <source>
        <dbReference type="Proteomes" id="UP001479436"/>
    </source>
</evidence>
<comment type="caution">
    <text evidence="3">The sequence shown here is derived from an EMBL/GenBank/DDBJ whole genome shotgun (WGS) entry which is preliminary data.</text>
</comment>
<dbReference type="InterPro" id="IPR036291">
    <property type="entry name" value="NAD(P)-bd_dom_sf"/>
</dbReference>
<proteinExistence type="inferred from homology"/>
<evidence type="ECO:0000259" key="2">
    <source>
        <dbReference type="Pfam" id="PF13460"/>
    </source>
</evidence>
<reference evidence="3 4" key="1">
    <citation type="submission" date="2023-04" db="EMBL/GenBank/DDBJ databases">
        <title>Genome of Basidiobolus ranarum AG-B5.</title>
        <authorList>
            <person name="Stajich J.E."/>
            <person name="Carter-House D."/>
            <person name="Gryganskyi A."/>
        </authorList>
    </citation>
    <scope>NUCLEOTIDE SEQUENCE [LARGE SCALE GENOMIC DNA]</scope>
    <source>
        <strain evidence="3 4">AG-B5</strain>
    </source>
</reference>
<feature type="domain" description="NAD(P)-binding" evidence="2">
    <location>
        <begin position="7"/>
        <end position="199"/>
    </location>
</feature>